<evidence type="ECO:0000256" key="3">
    <source>
        <dbReference type="ARBA" id="ARBA00022833"/>
    </source>
</evidence>
<evidence type="ECO:0000256" key="2">
    <source>
        <dbReference type="ARBA" id="ARBA00022771"/>
    </source>
</evidence>
<dbReference type="SMART" id="SM00980">
    <property type="entry name" value="THAP"/>
    <property type="match status" value="1"/>
</dbReference>
<feature type="domain" description="THAP-type" evidence="6">
    <location>
        <begin position="1"/>
        <end position="81"/>
    </location>
</feature>
<protein>
    <recommendedName>
        <fullName evidence="6">THAP-type domain-containing protein</fullName>
    </recommendedName>
</protein>
<dbReference type="InterPro" id="IPR006612">
    <property type="entry name" value="THAP_Znf"/>
</dbReference>
<accession>A0AAV2NBW0</accession>
<dbReference type="Gene3D" id="6.20.210.20">
    <property type="entry name" value="THAP domain"/>
    <property type="match status" value="1"/>
</dbReference>
<evidence type="ECO:0000256" key="5">
    <source>
        <dbReference type="PROSITE-ProRule" id="PRU00309"/>
    </source>
</evidence>
<keyword evidence="2 5" id="KW-0863">Zinc-finger</keyword>
<evidence type="ECO:0000256" key="1">
    <source>
        <dbReference type="ARBA" id="ARBA00022723"/>
    </source>
</evidence>
<dbReference type="EMBL" id="OZ034835">
    <property type="protein sequence ID" value="CAL1677254.1"/>
    <property type="molecule type" value="Genomic_DNA"/>
</dbReference>
<evidence type="ECO:0000259" key="6">
    <source>
        <dbReference type="PROSITE" id="PS50950"/>
    </source>
</evidence>
<reference evidence="7" key="1">
    <citation type="submission" date="2024-04" db="EMBL/GenBank/DDBJ databases">
        <authorList>
            <consortium name="Molecular Ecology Group"/>
        </authorList>
    </citation>
    <scope>NUCLEOTIDE SEQUENCE</scope>
</reference>
<dbReference type="GO" id="GO:0008270">
    <property type="term" value="F:zinc ion binding"/>
    <property type="evidence" value="ECO:0007669"/>
    <property type="project" value="UniProtKB-KW"/>
</dbReference>
<dbReference type="SUPFAM" id="SSF57716">
    <property type="entry name" value="Glucocorticoid receptor-like (DNA-binding domain)"/>
    <property type="match status" value="1"/>
</dbReference>
<dbReference type="SMART" id="SM00692">
    <property type="entry name" value="DM3"/>
    <property type="match status" value="1"/>
</dbReference>
<keyword evidence="4 5" id="KW-0238">DNA-binding</keyword>
<sequence length="176" mass="20591">MPCCSVVGCHNRPERGYKLYKLPQGSKNDARRKLWIQYIGREDPLPQHVYVCQDHFTDDQFELRRADHRKLLKWNAIPTIFSHCSVHKRSSKEVVTADLKHESDNVLKEIYVEENVKSEHCVKTEAEKHNSNNNSDEVAALMSELNTSRKEIYILRTVVSQLQEIINILINENDYK</sequence>
<keyword evidence="3" id="KW-0862">Zinc</keyword>
<dbReference type="InterPro" id="IPR038441">
    <property type="entry name" value="THAP_Znf_sf"/>
</dbReference>
<proteinExistence type="predicted"/>
<evidence type="ECO:0000313" key="8">
    <source>
        <dbReference type="Proteomes" id="UP001497644"/>
    </source>
</evidence>
<dbReference type="Proteomes" id="UP001497644">
    <property type="component" value="Chromosome 12"/>
</dbReference>
<dbReference type="InterPro" id="IPR052224">
    <property type="entry name" value="THAP_domain_protein"/>
</dbReference>
<dbReference type="Pfam" id="PF05485">
    <property type="entry name" value="THAP"/>
    <property type="match status" value="1"/>
</dbReference>
<evidence type="ECO:0000256" key="4">
    <source>
        <dbReference type="ARBA" id="ARBA00023125"/>
    </source>
</evidence>
<evidence type="ECO:0000313" key="7">
    <source>
        <dbReference type="EMBL" id="CAL1677254.1"/>
    </source>
</evidence>
<gene>
    <name evidence="7" type="ORF">LPLAT_LOCUS3299</name>
</gene>
<keyword evidence="8" id="KW-1185">Reference proteome</keyword>
<organism evidence="7 8">
    <name type="scientific">Lasius platythorax</name>
    <dbReference type="NCBI Taxonomy" id="488582"/>
    <lineage>
        <taxon>Eukaryota</taxon>
        <taxon>Metazoa</taxon>
        <taxon>Ecdysozoa</taxon>
        <taxon>Arthropoda</taxon>
        <taxon>Hexapoda</taxon>
        <taxon>Insecta</taxon>
        <taxon>Pterygota</taxon>
        <taxon>Neoptera</taxon>
        <taxon>Endopterygota</taxon>
        <taxon>Hymenoptera</taxon>
        <taxon>Apocrita</taxon>
        <taxon>Aculeata</taxon>
        <taxon>Formicoidea</taxon>
        <taxon>Formicidae</taxon>
        <taxon>Formicinae</taxon>
        <taxon>Lasius</taxon>
        <taxon>Lasius</taxon>
    </lineage>
</organism>
<name>A0AAV2NBW0_9HYME</name>
<dbReference type="GO" id="GO:0003677">
    <property type="term" value="F:DNA binding"/>
    <property type="evidence" value="ECO:0007669"/>
    <property type="project" value="UniProtKB-UniRule"/>
</dbReference>
<dbReference type="AlphaFoldDB" id="A0AAV2NBW0"/>
<dbReference type="PANTHER" id="PTHR46927:SF3">
    <property type="entry name" value="THAP-TYPE DOMAIN-CONTAINING PROTEIN"/>
    <property type="match status" value="1"/>
</dbReference>
<dbReference type="PANTHER" id="PTHR46927">
    <property type="entry name" value="AGAP005574-PA"/>
    <property type="match status" value="1"/>
</dbReference>
<keyword evidence="1" id="KW-0479">Metal-binding</keyword>
<dbReference type="PROSITE" id="PS50950">
    <property type="entry name" value="ZF_THAP"/>
    <property type="match status" value="1"/>
</dbReference>